<keyword evidence="4" id="KW-1185">Reference proteome</keyword>
<dbReference type="InterPro" id="IPR006439">
    <property type="entry name" value="HAD-SF_hydro_IA"/>
</dbReference>
<dbReference type="OrthoDB" id="2363873at2759"/>
<dbReference type="Gene3D" id="1.10.150.240">
    <property type="entry name" value="Putative phosphatase, domain 2"/>
    <property type="match status" value="1"/>
</dbReference>
<reference evidence="3" key="1">
    <citation type="journal article" date="2021" name="New Phytol.">
        <title>Evolutionary innovations through gain and loss of genes in the ectomycorrhizal Boletales.</title>
        <authorList>
            <person name="Wu G."/>
            <person name="Miyauchi S."/>
            <person name="Morin E."/>
            <person name="Kuo A."/>
            <person name="Drula E."/>
            <person name="Varga T."/>
            <person name="Kohler A."/>
            <person name="Feng B."/>
            <person name="Cao Y."/>
            <person name="Lipzen A."/>
            <person name="Daum C."/>
            <person name="Hundley H."/>
            <person name="Pangilinan J."/>
            <person name="Johnson J."/>
            <person name="Barry K."/>
            <person name="LaButti K."/>
            <person name="Ng V."/>
            <person name="Ahrendt S."/>
            <person name="Min B."/>
            <person name="Choi I.G."/>
            <person name="Park H."/>
            <person name="Plett J.M."/>
            <person name="Magnuson J."/>
            <person name="Spatafora J.W."/>
            <person name="Nagy L.G."/>
            <person name="Henrissat B."/>
            <person name="Grigoriev I.V."/>
            <person name="Yang Z.L."/>
            <person name="Xu J."/>
            <person name="Martin F.M."/>
        </authorList>
    </citation>
    <scope>NUCLEOTIDE SEQUENCE</scope>
    <source>
        <strain evidence="3">KKN 215</strain>
    </source>
</reference>
<evidence type="ECO:0000256" key="2">
    <source>
        <dbReference type="ARBA" id="ARBA00022801"/>
    </source>
</evidence>
<proteinExistence type="inferred from homology"/>
<name>A0A8K0UGW7_9AGAR</name>
<keyword evidence="2" id="KW-0378">Hydrolase</keyword>
<dbReference type="InterPro" id="IPR036412">
    <property type="entry name" value="HAD-like_sf"/>
</dbReference>
<dbReference type="NCBIfam" id="TIGR01493">
    <property type="entry name" value="HAD-SF-IA-v2"/>
    <property type="match status" value="1"/>
</dbReference>
<dbReference type="Pfam" id="PF00702">
    <property type="entry name" value="Hydrolase"/>
    <property type="match status" value="1"/>
</dbReference>
<dbReference type="SFLD" id="SFLDS00003">
    <property type="entry name" value="Haloacid_Dehalogenase"/>
    <property type="match status" value="1"/>
</dbReference>
<dbReference type="NCBIfam" id="TIGR01428">
    <property type="entry name" value="HAD_type_II"/>
    <property type="match status" value="1"/>
</dbReference>
<dbReference type="EMBL" id="JAEVFJ010000036">
    <property type="protein sequence ID" value="KAH8091352.1"/>
    <property type="molecule type" value="Genomic_DNA"/>
</dbReference>
<dbReference type="InterPro" id="IPR023198">
    <property type="entry name" value="PGP-like_dom2"/>
</dbReference>
<dbReference type="Proteomes" id="UP000813824">
    <property type="component" value="Unassembled WGS sequence"/>
</dbReference>
<dbReference type="InterPro" id="IPR023214">
    <property type="entry name" value="HAD_sf"/>
</dbReference>
<dbReference type="InterPro" id="IPR006328">
    <property type="entry name" value="2-HAD"/>
</dbReference>
<protein>
    <submittedName>
        <fullName evidence="3">Haloacid dehalogenase</fullName>
    </submittedName>
</protein>
<dbReference type="PANTHER" id="PTHR43316:SF3">
    <property type="entry name" value="HALOACID DEHALOGENASE, TYPE II (AFU_ORTHOLOGUE AFUA_2G07750)-RELATED"/>
    <property type="match status" value="1"/>
</dbReference>
<evidence type="ECO:0000256" key="1">
    <source>
        <dbReference type="ARBA" id="ARBA00008106"/>
    </source>
</evidence>
<dbReference type="SFLD" id="SFLDG01129">
    <property type="entry name" value="C1.5:_HAD__Beta-PGM__Phosphata"/>
    <property type="match status" value="1"/>
</dbReference>
<evidence type="ECO:0000313" key="4">
    <source>
        <dbReference type="Proteomes" id="UP000813824"/>
    </source>
</evidence>
<dbReference type="InterPro" id="IPR051540">
    <property type="entry name" value="S-2-haloacid_dehalogenase"/>
</dbReference>
<dbReference type="PANTHER" id="PTHR43316">
    <property type="entry name" value="HYDROLASE, HALOACID DELAHOGENASE-RELATED"/>
    <property type="match status" value="1"/>
</dbReference>
<dbReference type="SUPFAM" id="SSF56784">
    <property type="entry name" value="HAD-like"/>
    <property type="match status" value="1"/>
</dbReference>
<accession>A0A8K0UGW7</accession>
<dbReference type="AlphaFoldDB" id="A0A8K0UGW7"/>
<dbReference type="GO" id="GO:0016791">
    <property type="term" value="F:phosphatase activity"/>
    <property type="evidence" value="ECO:0007669"/>
    <property type="project" value="UniProtKB-ARBA"/>
</dbReference>
<organism evidence="3 4">
    <name type="scientific">Cristinia sonorae</name>
    <dbReference type="NCBI Taxonomy" id="1940300"/>
    <lineage>
        <taxon>Eukaryota</taxon>
        <taxon>Fungi</taxon>
        <taxon>Dikarya</taxon>
        <taxon>Basidiomycota</taxon>
        <taxon>Agaricomycotina</taxon>
        <taxon>Agaricomycetes</taxon>
        <taxon>Agaricomycetidae</taxon>
        <taxon>Agaricales</taxon>
        <taxon>Pleurotineae</taxon>
        <taxon>Stephanosporaceae</taxon>
        <taxon>Cristinia</taxon>
    </lineage>
</organism>
<evidence type="ECO:0000313" key="3">
    <source>
        <dbReference type="EMBL" id="KAH8091352.1"/>
    </source>
</evidence>
<gene>
    <name evidence="3" type="ORF">BXZ70DRAFT_481215</name>
</gene>
<sequence length="249" mass="28323">MTTLDDVEALIFDVFGTVVDWRGSVSRQLSQRHELPDHILEDTATDWDAFTLEWRQGYYKHTRSVAEGGSGSTNIDIAHRQLLDAMLETPRWRHLSSHWDDKKREELARFWHNLDGWPDATEGLYALKRHFIIGTLSNGSARLLIDMAKHADLPWDIIFSGDIIGSYKPNPKMYLGAAEKLDLPPTKVAMVASHIHDLRAAASHGIKTIYIRRSTEDTEFRDSIKPKADGGEVDLAVDSFVEIAKRFNR</sequence>
<comment type="caution">
    <text evidence="3">The sequence shown here is derived from an EMBL/GenBank/DDBJ whole genome shotgun (WGS) entry which is preliminary data.</text>
</comment>
<comment type="similarity">
    <text evidence="1">Belongs to the HAD-like hydrolase superfamily. S-2-haloalkanoic acid dehalogenase family.</text>
</comment>
<dbReference type="PRINTS" id="PR00413">
    <property type="entry name" value="HADHALOGNASE"/>
</dbReference>
<dbReference type="GO" id="GO:0019120">
    <property type="term" value="F:hydrolase activity, acting on acid halide bonds, in C-halide compounds"/>
    <property type="evidence" value="ECO:0007669"/>
    <property type="project" value="InterPro"/>
</dbReference>
<dbReference type="Gene3D" id="3.40.50.1000">
    <property type="entry name" value="HAD superfamily/HAD-like"/>
    <property type="match status" value="1"/>
</dbReference>